<organism evidence="5 6">
    <name type="scientific">Dendryphion nanum</name>
    <dbReference type="NCBI Taxonomy" id="256645"/>
    <lineage>
        <taxon>Eukaryota</taxon>
        <taxon>Fungi</taxon>
        <taxon>Dikarya</taxon>
        <taxon>Ascomycota</taxon>
        <taxon>Pezizomycotina</taxon>
        <taxon>Dothideomycetes</taxon>
        <taxon>Pleosporomycetidae</taxon>
        <taxon>Pleosporales</taxon>
        <taxon>Torulaceae</taxon>
        <taxon>Dendryphion</taxon>
    </lineage>
</organism>
<name>A0A9P9IEF2_9PLEO</name>
<reference evidence="5" key="1">
    <citation type="journal article" date="2021" name="Nat. Commun.">
        <title>Genetic determinants of endophytism in the Arabidopsis root mycobiome.</title>
        <authorList>
            <person name="Mesny F."/>
            <person name="Miyauchi S."/>
            <person name="Thiergart T."/>
            <person name="Pickel B."/>
            <person name="Atanasova L."/>
            <person name="Karlsson M."/>
            <person name="Huettel B."/>
            <person name="Barry K.W."/>
            <person name="Haridas S."/>
            <person name="Chen C."/>
            <person name="Bauer D."/>
            <person name="Andreopoulos W."/>
            <person name="Pangilinan J."/>
            <person name="LaButti K."/>
            <person name="Riley R."/>
            <person name="Lipzen A."/>
            <person name="Clum A."/>
            <person name="Drula E."/>
            <person name="Henrissat B."/>
            <person name="Kohler A."/>
            <person name="Grigoriev I.V."/>
            <person name="Martin F.M."/>
            <person name="Hacquard S."/>
        </authorList>
    </citation>
    <scope>NUCLEOTIDE SEQUENCE</scope>
    <source>
        <strain evidence="5">MPI-CAGE-CH-0243</strain>
    </source>
</reference>
<protein>
    <submittedName>
        <fullName evidence="5">Chaperonin 10-like protein</fullName>
    </submittedName>
</protein>
<dbReference type="InterPro" id="IPR013154">
    <property type="entry name" value="ADH-like_N"/>
</dbReference>
<dbReference type="Gene3D" id="3.40.50.720">
    <property type="entry name" value="NAD(P)-binding Rossmann-like Domain"/>
    <property type="match status" value="1"/>
</dbReference>
<dbReference type="InterPro" id="IPR011032">
    <property type="entry name" value="GroES-like_sf"/>
</dbReference>
<evidence type="ECO:0000256" key="1">
    <source>
        <dbReference type="ARBA" id="ARBA00008072"/>
    </source>
</evidence>
<dbReference type="PANTHER" id="PTHR45348:SF2">
    <property type="entry name" value="ZINC-TYPE ALCOHOL DEHYDROGENASE-LIKE PROTEIN C2E1P3.01"/>
    <property type="match status" value="1"/>
</dbReference>
<dbReference type="InterPro" id="IPR020843">
    <property type="entry name" value="ER"/>
</dbReference>
<dbReference type="SUPFAM" id="SSF50129">
    <property type="entry name" value="GroES-like"/>
    <property type="match status" value="1"/>
</dbReference>
<keyword evidence="6" id="KW-1185">Reference proteome</keyword>
<dbReference type="Gene3D" id="3.90.180.10">
    <property type="entry name" value="Medium-chain alcohol dehydrogenases, catalytic domain"/>
    <property type="match status" value="1"/>
</dbReference>
<dbReference type="CDD" id="cd08249">
    <property type="entry name" value="enoyl_reductase_like"/>
    <property type="match status" value="1"/>
</dbReference>
<evidence type="ECO:0000259" key="4">
    <source>
        <dbReference type="SMART" id="SM00829"/>
    </source>
</evidence>
<dbReference type="SMART" id="SM00829">
    <property type="entry name" value="PKS_ER"/>
    <property type="match status" value="1"/>
</dbReference>
<comment type="subunit">
    <text evidence="2">Monomer.</text>
</comment>
<dbReference type="EMBL" id="JAGMWT010000012">
    <property type="protein sequence ID" value="KAH7118713.1"/>
    <property type="molecule type" value="Genomic_DNA"/>
</dbReference>
<evidence type="ECO:0000313" key="6">
    <source>
        <dbReference type="Proteomes" id="UP000700596"/>
    </source>
</evidence>
<comment type="similarity">
    <text evidence="1">Belongs to the zinc-containing alcohol dehydrogenase family.</text>
</comment>
<comment type="caution">
    <text evidence="5">The sequence shown here is derived from an EMBL/GenBank/DDBJ whole genome shotgun (WGS) entry which is preliminary data.</text>
</comment>
<dbReference type="Pfam" id="PF08240">
    <property type="entry name" value="ADH_N"/>
    <property type="match status" value="1"/>
</dbReference>
<evidence type="ECO:0000256" key="3">
    <source>
        <dbReference type="ARBA" id="ARBA00023002"/>
    </source>
</evidence>
<evidence type="ECO:0000313" key="5">
    <source>
        <dbReference type="EMBL" id="KAH7118713.1"/>
    </source>
</evidence>
<dbReference type="InterPro" id="IPR047122">
    <property type="entry name" value="Trans-enoyl_RdTase-like"/>
</dbReference>
<proteinExistence type="inferred from homology"/>
<dbReference type="SUPFAM" id="SSF51735">
    <property type="entry name" value="NAD(P)-binding Rossmann-fold domains"/>
    <property type="match status" value="1"/>
</dbReference>
<feature type="domain" description="Enoyl reductase (ER)" evidence="4">
    <location>
        <begin position="10"/>
        <end position="336"/>
    </location>
</feature>
<accession>A0A9P9IEF2</accession>
<dbReference type="OrthoDB" id="3509362at2759"/>
<evidence type="ECO:0000256" key="2">
    <source>
        <dbReference type="ARBA" id="ARBA00011245"/>
    </source>
</evidence>
<dbReference type="Proteomes" id="UP000700596">
    <property type="component" value="Unassembled WGS sequence"/>
</dbReference>
<dbReference type="AlphaFoldDB" id="A0A9P9IEF2"/>
<gene>
    <name evidence="5" type="ORF">B0J11DRAFT_535100</name>
</gene>
<dbReference type="GO" id="GO:0016651">
    <property type="term" value="F:oxidoreductase activity, acting on NAD(P)H"/>
    <property type="evidence" value="ECO:0007669"/>
    <property type="project" value="InterPro"/>
</dbReference>
<dbReference type="InterPro" id="IPR036291">
    <property type="entry name" value="NAD(P)-bd_dom_sf"/>
</dbReference>
<dbReference type="PANTHER" id="PTHR45348">
    <property type="entry name" value="HYPOTHETICAL OXIDOREDUCTASE (EUROFUNG)"/>
    <property type="match status" value="1"/>
</dbReference>
<keyword evidence="3" id="KW-0560">Oxidoreductase</keyword>
<sequence>MSNRAAIIPAAKSPLEIHDVDKYDPGSGEILVKNTSIAFNPIEWKVARLAMVPLEYPNILGNSFGGTVEAVGPDVSNFQVGDKVAIHRSATPAGAKYGAFQLYALGQVSNAVKIPDEVDIDTASSIILNFKTAASVLTGTAGLDRPSVDEVPSKGKKVLVYGGTSSLGALAIQYATQAGYSVVSTTSPKHNSFVSTLGATKLVDHIQSADAIRKALIAEGPYEVIFDTISLPPTVAILADVVKSQGGGTFYTTQPPFGPESLPEGVKRVFAPFALLLDQPQHKDLVQYLANEYLPRALAEKRLTSIPIEKVKGGISKIDDVLTRGFGGTSGVKLVLNPWEN</sequence>